<dbReference type="PROSITE" id="PS50157">
    <property type="entry name" value="ZINC_FINGER_C2H2_2"/>
    <property type="match status" value="4"/>
</dbReference>
<evidence type="ECO:0000256" key="19">
    <source>
        <dbReference type="ARBA" id="ARBA00023242"/>
    </source>
</evidence>
<dbReference type="GO" id="GO:0008270">
    <property type="term" value="F:zinc ion binding"/>
    <property type="evidence" value="ECO:0007669"/>
    <property type="project" value="UniProtKB-KW"/>
</dbReference>
<keyword evidence="6" id="KW-0597">Phosphoprotein</keyword>
<dbReference type="SMART" id="SM00355">
    <property type="entry name" value="ZnF_C2H2"/>
    <property type="match status" value="8"/>
</dbReference>
<feature type="transmembrane region" description="Helical" evidence="23">
    <location>
        <begin position="1580"/>
        <end position="1599"/>
    </location>
</feature>
<feature type="transmembrane region" description="Helical" evidence="23">
    <location>
        <begin position="1546"/>
        <end position="1568"/>
    </location>
</feature>
<keyword evidence="7" id="KW-0328">Glycosyltransferase</keyword>
<dbReference type="PROSITE" id="PS00028">
    <property type="entry name" value="ZINC_FINGER_C2H2_1"/>
    <property type="match status" value="3"/>
</dbReference>
<keyword evidence="10" id="KW-0479">Metal-binding</keyword>
<name>A0A836A1S8_SHEEP</name>
<dbReference type="GO" id="GO:0005637">
    <property type="term" value="C:nuclear inner membrane"/>
    <property type="evidence" value="ECO:0007669"/>
    <property type="project" value="TreeGrafter"/>
</dbReference>
<feature type="transmembrane region" description="Helical" evidence="23">
    <location>
        <begin position="1297"/>
        <end position="1317"/>
    </location>
</feature>
<dbReference type="InterPro" id="IPR036236">
    <property type="entry name" value="Znf_C2H2_sf"/>
</dbReference>
<sequence length="1775" mass="200339">MRGHGDHRVYRFIKIVIVQATQHLDQAQCRVKLNAVINFILRASAAEESTIWVALTSVTNHCPTDTPQVLLGKDSPESELPPGLPAKQRQLHFPVFATLHHHPHMHIPMTNSCTQYTALLTDGDRKASDTGALESDNERKTNAEQRLRNNLGVHVNIRSVETHPKITNDKSLLQIKMSPDHLSLRDKTLRLYQPEASEIPTRDMEESSSVAMLVSDIGEQEAMLTAKTVISSSLEIDEQRKAKTDPLIHVIQKLSKIVEHEKSQKCLLIGKKRPRSSAAAHSLLESQESCEIPAKVTPSPATDIRRAEMSQIHFTPDSPAQSDGKAMSYQCSLCKFLSSSFSVLKDHIKQHGQQNEVILMCAECHITSKSQEELEAHVVNDHENDASSHTQSKAQQCISPTNPLCHRTSERKNEMIPDIPASVDNPQPHTVQTASMAEIGRRKWYAYEQYGMYRCLFCSYTCGQQRMLKTHAWKHAGEVDCSYPIFENENEPLGLLDSSVAAAASGVHAVVIAIGDNELSIHNGPSVQVQICSAEALSSSSPLEHSAEGGVHLSQSVTLDPNEEEMLEVISDAEENLAADSLLSSAQKIISSSPHKKGHANVIVERLPSAEEALSQKHFLMNAEIEEGKSLRPAEAKIGCEGRDEVYHADKCTVDIGGLIIGWGNSEKKDSELINKGLATDENAPPGRRRTNSESLRLHSLAAEALVTMPIRAAELTRTNLGHYGNINLLDPDTGQRPVDGTVAAYSKMMSPLKNSPEGLASFNQSNSTLVALPEGRQELADGQVKTGISMSLLTVIEKLRERTDQNASDDDILKELQDNAQCQPNSDASLSGSSVVEYIPNAERPYRCRLCHYSSGNKGYIKQHLRVHRQRQPYQCPICEHIADNSKDLESHMINHCKTRIYQCKQCEDSFHYKSQLRNHEREQHSLPDTLSIATSNESRISSDKTDGKCVQEGNKSSVQKQYRCDVCDYTSTTYVGVRNHRRIHNSDKPYRCSLCGYVCSHPPSLKSHMWKHASDQNYNYEQVNKAINDAISQSGRIRGKSSGKTVLNNSEGRADSLTSRSSENLVSSSELIPQAPNEVKGPNENEKLSPASCTSRRLWKILSFTVGGTVALCIGLLTSVYLATLHENDLWFSNIKEVEREISFRTECGLYYSYYKQMLQAPTLMQGFRGLIYDNKTESMRTINLLQRMNIYQEVFLSILYRVLPIQKYIEPVYFYIYTLFGLQAIYVTALYVTSWLLSGTWLSGLLAAFWYVTNRIDTTRVEFTIPLRENWALPFFAIQIAAITYFLRPNLQPLSQRLTLLAIFISTFLFSLTWQFNQFMMLMQALVLFILDSLDMLPAMKVTWLYGIQLTGLLLVCMLQFFNSMILGSLLISFNLSVLIARKLQKNLKTGNFLNRLGKLLLHLFVVLCLTLFLNNIIKKILNLKSDEHIFKFLKAKFGFGATRDFDANLYLCEEAFGLLPFNTFERLSDTLLFYAYIFVLSITVIAALAVAFRNLSDSTNQQSMCEMGKYTIGLKPETAYNLIHTILFGFLALSTMRMKYLWTSHMCVFASFGLCSPEIWELLLKLIHLYNPKRICIMRYSIPILILLYLCYKFWPGMMDELSELREFYDPDTVELMNWINANTPGKAVFAGSMQLLAGVKLCTGRTLTNHPHYEDNSLRERTKAVYQIYAKRAPEEVHALLRSFGTDYVILEDSICYERRHHRGCRLRDLLDVANGHMMDGPGENDPDLKLAGHPRFCEEIKKNLPTYTAYFTRVFQNKTFHVYKLSRNK</sequence>
<keyword evidence="9 23" id="KW-0812">Transmembrane</keyword>
<feature type="transmembrane region" description="Helical" evidence="23">
    <location>
        <begin position="1356"/>
        <end position="1382"/>
    </location>
</feature>
<feature type="transmembrane region" description="Helical" evidence="23">
    <location>
        <begin position="1475"/>
        <end position="1496"/>
    </location>
</feature>
<dbReference type="Pfam" id="PF10034">
    <property type="entry name" value="Dpy19"/>
    <property type="match status" value="1"/>
</dbReference>
<evidence type="ECO:0000313" key="25">
    <source>
        <dbReference type="EMBL" id="KAG5200628.1"/>
    </source>
</evidence>
<dbReference type="GO" id="GO:0000030">
    <property type="term" value="F:mannosyltransferase activity"/>
    <property type="evidence" value="ECO:0007669"/>
    <property type="project" value="InterPro"/>
</dbReference>
<organism evidence="25 26">
    <name type="scientific">Ovis aries</name>
    <name type="common">Sheep</name>
    <dbReference type="NCBI Taxonomy" id="9940"/>
    <lineage>
        <taxon>Eukaryota</taxon>
        <taxon>Metazoa</taxon>
        <taxon>Chordata</taxon>
        <taxon>Craniata</taxon>
        <taxon>Vertebrata</taxon>
        <taxon>Euteleostomi</taxon>
        <taxon>Mammalia</taxon>
        <taxon>Eutheria</taxon>
        <taxon>Laurasiatheria</taxon>
        <taxon>Artiodactyla</taxon>
        <taxon>Ruminantia</taxon>
        <taxon>Pecora</taxon>
        <taxon>Bovidae</taxon>
        <taxon>Caprinae</taxon>
        <taxon>Ovis</taxon>
    </lineage>
</organism>
<dbReference type="FunFam" id="3.30.160.60:FF:000884">
    <property type="entry name" value="Zinc finger protein 507"/>
    <property type="match status" value="1"/>
</dbReference>
<evidence type="ECO:0000256" key="21">
    <source>
        <dbReference type="PROSITE-ProRule" id="PRU00042"/>
    </source>
</evidence>
<feature type="transmembrane region" description="Helical" evidence="23">
    <location>
        <begin position="1100"/>
        <end position="1125"/>
    </location>
</feature>
<evidence type="ECO:0000256" key="14">
    <source>
        <dbReference type="ARBA" id="ARBA00022989"/>
    </source>
</evidence>
<dbReference type="Gene3D" id="3.30.160.60">
    <property type="entry name" value="Classic Zinc Finger"/>
    <property type="match status" value="3"/>
</dbReference>
<feature type="compositionally biased region" description="Polar residues" evidence="22">
    <location>
        <begin position="1044"/>
        <end position="1053"/>
    </location>
</feature>
<feature type="transmembrane region" description="Helical" evidence="23">
    <location>
        <begin position="1275"/>
        <end position="1291"/>
    </location>
</feature>
<feature type="transmembrane region" description="Helical" evidence="23">
    <location>
        <begin position="1329"/>
        <end position="1350"/>
    </location>
</feature>
<gene>
    <name evidence="25" type="ORF">JEQ12_005162</name>
</gene>
<evidence type="ECO:0000256" key="17">
    <source>
        <dbReference type="ARBA" id="ARBA00023136"/>
    </source>
</evidence>
<dbReference type="InterPro" id="IPR013087">
    <property type="entry name" value="Znf_C2H2_type"/>
</dbReference>
<comment type="subcellular location">
    <subcellularLocation>
        <location evidence="3">Membrane</location>
        <topology evidence="3">Multi-pass membrane protein</topology>
    </subcellularLocation>
    <subcellularLocation>
        <location evidence="2">Nucleus</location>
    </subcellularLocation>
</comment>
<keyword evidence="19" id="KW-0539">Nucleus</keyword>
<feature type="compositionally biased region" description="Low complexity" evidence="22">
    <location>
        <begin position="1058"/>
        <end position="1073"/>
    </location>
</feature>
<feature type="transmembrane region" description="Helical" evidence="23">
    <location>
        <begin position="1215"/>
        <end position="1232"/>
    </location>
</feature>
<dbReference type="CDD" id="cd20181">
    <property type="entry name" value="Dpy19L3"/>
    <property type="match status" value="1"/>
</dbReference>
<evidence type="ECO:0000256" key="16">
    <source>
        <dbReference type="ARBA" id="ARBA00023125"/>
    </source>
</evidence>
<feature type="domain" description="C2H2-type" evidence="24">
    <location>
        <begin position="903"/>
        <end position="931"/>
    </location>
</feature>
<comment type="caution">
    <text evidence="25">The sequence shown here is derived from an EMBL/GenBank/DDBJ whole genome shotgun (WGS) entry which is preliminary data.</text>
</comment>
<keyword evidence="17 23" id="KW-0472">Membrane</keyword>
<dbReference type="InterPro" id="IPR018732">
    <property type="entry name" value="Dpy-19/Dpy-19-like"/>
</dbReference>
<dbReference type="FunFam" id="3.30.160.60:FF:000964">
    <property type="entry name" value="zinc finger protein 507"/>
    <property type="match status" value="1"/>
</dbReference>
<feature type="region of interest" description="Disordered" evidence="22">
    <location>
        <begin position="1036"/>
        <end position="1090"/>
    </location>
</feature>
<evidence type="ECO:0000256" key="4">
    <source>
        <dbReference type="ARBA" id="ARBA00006991"/>
    </source>
</evidence>
<feature type="transmembrane region" description="Helical" evidence="23">
    <location>
        <begin position="1238"/>
        <end position="1255"/>
    </location>
</feature>
<accession>A0A836A1S8</accession>
<evidence type="ECO:0000256" key="13">
    <source>
        <dbReference type="ARBA" id="ARBA00022833"/>
    </source>
</evidence>
<dbReference type="GO" id="GO:0003677">
    <property type="term" value="F:DNA binding"/>
    <property type="evidence" value="ECO:0007669"/>
    <property type="project" value="UniProtKB-KW"/>
</dbReference>
<evidence type="ECO:0000256" key="20">
    <source>
        <dbReference type="ARBA" id="ARBA00068660"/>
    </source>
</evidence>
<protein>
    <recommendedName>
        <fullName evidence="20">Zinc finger protein 507</fullName>
    </recommendedName>
</protein>
<evidence type="ECO:0000256" key="12">
    <source>
        <dbReference type="ARBA" id="ARBA00022771"/>
    </source>
</evidence>
<evidence type="ECO:0000259" key="24">
    <source>
        <dbReference type="PROSITE" id="PS50157"/>
    </source>
</evidence>
<feature type="domain" description="C2H2-type" evidence="24">
    <location>
        <begin position="992"/>
        <end position="1019"/>
    </location>
</feature>
<evidence type="ECO:0000256" key="22">
    <source>
        <dbReference type="SAM" id="MobiDB-lite"/>
    </source>
</evidence>
<evidence type="ECO:0000313" key="26">
    <source>
        <dbReference type="Proteomes" id="UP000664991"/>
    </source>
</evidence>
<dbReference type="FunFam" id="3.30.160.60:FF:000719">
    <property type="entry name" value="Zinc finger protein 507"/>
    <property type="match status" value="1"/>
</dbReference>
<keyword evidence="15" id="KW-0805">Transcription regulation</keyword>
<comment type="function">
    <text evidence="1">May be involved in transcriptional regulation.</text>
</comment>
<keyword evidence="14 23" id="KW-1133">Transmembrane helix</keyword>
<keyword evidence="8" id="KW-0808">Transferase</keyword>
<evidence type="ECO:0000256" key="8">
    <source>
        <dbReference type="ARBA" id="ARBA00022679"/>
    </source>
</evidence>
<feature type="domain" description="C2H2-type" evidence="24">
    <location>
        <begin position="964"/>
        <end position="991"/>
    </location>
</feature>
<proteinExistence type="inferred from homology"/>
<dbReference type="PANTHER" id="PTHR31488">
    <property type="entry name" value="DPY-19-LIKE 1, LIKE (H. SAPIENS)"/>
    <property type="match status" value="1"/>
</dbReference>
<reference evidence="25 26" key="1">
    <citation type="submission" date="2020-12" db="EMBL/GenBank/DDBJ databases">
        <title>De novo assembly of Tibetan sheep genome.</title>
        <authorList>
            <person name="Li X."/>
        </authorList>
    </citation>
    <scope>NUCLEOTIDE SEQUENCE [LARGE SCALE GENOMIC DNA]</scope>
    <source>
        <tissue evidence="25">Heart</tissue>
    </source>
</reference>
<dbReference type="Proteomes" id="UP000664991">
    <property type="component" value="Chromosome 14"/>
</dbReference>
<evidence type="ECO:0000256" key="18">
    <source>
        <dbReference type="ARBA" id="ARBA00023163"/>
    </source>
</evidence>
<evidence type="ECO:0000256" key="2">
    <source>
        <dbReference type="ARBA" id="ARBA00004123"/>
    </source>
</evidence>
<dbReference type="PANTHER" id="PTHR31488:SF4">
    <property type="entry name" value="C-MANNOSYLTRANSFERASE DPY19L3-RELATED"/>
    <property type="match status" value="1"/>
</dbReference>
<dbReference type="EMBL" id="JAEMGP010000014">
    <property type="protein sequence ID" value="KAG5200628.1"/>
    <property type="molecule type" value="Genomic_DNA"/>
</dbReference>
<keyword evidence="18" id="KW-0804">Transcription</keyword>
<keyword evidence="13" id="KW-0862">Zinc</keyword>
<evidence type="ECO:0000256" key="3">
    <source>
        <dbReference type="ARBA" id="ARBA00004141"/>
    </source>
</evidence>
<evidence type="ECO:0000256" key="10">
    <source>
        <dbReference type="ARBA" id="ARBA00022723"/>
    </source>
</evidence>
<dbReference type="InterPro" id="IPR047465">
    <property type="entry name" value="Dpy19L3"/>
</dbReference>
<feature type="transmembrane region" description="Helical" evidence="23">
    <location>
        <begin position="1403"/>
        <end position="1421"/>
    </location>
</feature>
<keyword evidence="16" id="KW-0238">DNA-binding</keyword>
<evidence type="ECO:0000256" key="15">
    <source>
        <dbReference type="ARBA" id="ARBA00023015"/>
    </source>
</evidence>
<evidence type="ECO:0000256" key="11">
    <source>
        <dbReference type="ARBA" id="ARBA00022737"/>
    </source>
</evidence>
<evidence type="ECO:0000256" key="6">
    <source>
        <dbReference type="ARBA" id="ARBA00022553"/>
    </source>
</evidence>
<dbReference type="SUPFAM" id="SSF57667">
    <property type="entry name" value="beta-beta-alpha zinc fingers"/>
    <property type="match status" value="3"/>
</dbReference>
<comment type="similarity">
    <text evidence="4">Belongs to the krueppel C2H2-type zinc-finger protein family.</text>
</comment>
<evidence type="ECO:0000256" key="7">
    <source>
        <dbReference type="ARBA" id="ARBA00022676"/>
    </source>
</evidence>
<evidence type="ECO:0000256" key="9">
    <source>
        <dbReference type="ARBA" id="ARBA00022692"/>
    </source>
</evidence>
<keyword evidence="11" id="KW-0677">Repeat</keyword>
<evidence type="ECO:0000256" key="5">
    <source>
        <dbReference type="ARBA" id="ARBA00008744"/>
    </source>
</evidence>
<comment type="similarity">
    <text evidence="5">Belongs to the dpy-19 family.</text>
</comment>
<feature type="transmembrane region" description="Helical" evidence="23">
    <location>
        <begin position="1523"/>
        <end position="1540"/>
    </location>
</feature>
<keyword evidence="12 21" id="KW-0863">Zinc-finger</keyword>
<evidence type="ECO:0000256" key="1">
    <source>
        <dbReference type="ARBA" id="ARBA00003767"/>
    </source>
</evidence>
<feature type="domain" description="C2H2-type" evidence="24">
    <location>
        <begin position="847"/>
        <end position="874"/>
    </location>
</feature>
<evidence type="ECO:0000256" key="23">
    <source>
        <dbReference type="SAM" id="Phobius"/>
    </source>
</evidence>